<comment type="caution">
    <text evidence="3">The sequence shown here is derived from an EMBL/GenBank/DDBJ whole genome shotgun (WGS) entry which is preliminary data.</text>
</comment>
<dbReference type="Pfam" id="PF22769">
    <property type="entry name" value="DCD"/>
    <property type="match status" value="1"/>
</dbReference>
<sequence length="251" mass="28575">MEGTEKYPVIGSPFRQPIPLPTVFKPSTLFVSMAVLTRADILCAIQQKSIVFSPALDVFQLQPHAVDLRLGYRFLIPRNWMVDHKGRCAIKVSIDDTAAHREQFDEVTLTPGQYFDLLPNEFVIATSLEHIEMNDPHLMAILFPRTSTNRRGINLSLSGIIDTGYKGHLIFPMKNEAGNQVLRIYPGERICQIIFEELTHPLSQKESDQHGIDAAKYSSQNSPHYQLDKEEERHLLSQGKLDDLKKHYPLV</sequence>
<gene>
    <name evidence="3" type="ORF">UX45_C0011G0019</name>
</gene>
<dbReference type="InterPro" id="IPR036157">
    <property type="entry name" value="dUTPase-like_sf"/>
</dbReference>
<organism evidence="3 4">
    <name type="scientific">Candidatus Uhrbacteria bacterium GW2011_GWF2_46_218</name>
    <dbReference type="NCBI Taxonomy" id="1619001"/>
    <lineage>
        <taxon>Bacteria</taxon>
        <taxon>Candidatus Uhriibacteriota</taxon>
    </lineage>
</organism>
<dbReference type="PANTHER" id="PTHR42680:SF3">
    <property type="entry name" value="DCTP DEAMINASE"/>
    <property type="match status" value="1"/>
</dbReference>
<dbReference type="AlphaFoldDB" id="A0A0G1RTA9"/>
<evidence type="ECO:0000256" key="1">
    <source>
        <dbReference type="ARBA" id="ARBA00022801"/>
    </source>
</evidence>
<keyword evidence="1" id="KW-0378">Hydrolase</keyword>
<evidence type="ECO:0000256" key="2">
    <source>
        <dbReference type="ARBA" id="ARBA00023080"/>
    </source>
</evidence>
<evidence type="ECO:0000313" key="4">
    <source>
        <dbReference type="Proteomes" id="UP000034705"/>
    </source>
</evidence>
<name>A0A0G1RTA9_9BACT</name>
<dbReference type="PANTHER" id="PTHR42680">
    <property type="entry name" value="DCTP DEAMINASE"/>
    <property type="match status" value="1"/>
</dbReference>
<dbReference type="GO" id="GO:0006229">
    <property type="term" value="P:dUTP biosynthetic process"/>
    <property type="evidence" value="ECO:0007669"/>
    <property type="project" value="InterPro"/>
</dbReference>
<accession>A0A0G1RTA9</accession>
<keyword evidence="2" id="KW-0546">Nucleotide metabolism</keyword>
<reference evidence="3 4" key="1">
    <citation type="journal article" date="2015" name="Nature">
        <title>rRNA introns, odd ribosomes, and small enigmatic genomes across a large radiation of phyla.</title>
        <authorList>
            <person name="Brown C.T."/>
            <person name="Hug L.A."/>
            <person name="Thomas B.C."/>
            <person name="Sharon I."/>
            <person name="Castelle C.J."/>
            <person name="Singh A."/>
            <person name="Wilkins M.J."/>
            <person name="Williams K.H."/>
            <person name="Banfield J.F."/>
        </authorList>
    </citation>
    <scope>NUCLEOTIDE SEQUENCE [LARGE SCALE GENOMIC DNA]</scope>
</reference>
<dbReference type="GO" id="GO:0008829">
    <property type="term" value="F:dCTP deaminase activity"/>
    <property type="evidence" value="ECO:0007669"/>
    <property type="project" value="InterPro"/>
</dbReference>
<dbReference type="InterPro" id="IPR011962">
    <property type="entry name" value="dCTP_deaminase"/>
</dbReference>
<dbReference type="CDD" id="cd07557">
    <property type="entry name" value="trimeric_dUTPase"/>
    <property type="match status" value="1"/>
</dbReference>
<dbReference type="Gene3D" id="2.70.40.10">
    <property type="match status" value="1"/>
</dbReference>
<evidence type="ECO:0000313" key="3">
    <source>
        <dbReference type="EMBL" id="KKU33183.1"/>
    </source>
</evidence>
<dbReference type="SUPFAM" id="SSF51283">
    <property type="entry name" value="dUTPase-like"/>
    <property type="match status" value="1"/>
</dbReference>
<dbReference type="EMBL" id="LCMG01000011">
    <property type="protein sequence ID" value="KKU33183.1"/>
    <property type="molecule type" value="Genomic_DNA"/>
</dbReference>
<protein>
    <submittedName>
        <fullName evidence="3">Uncharacterized protein</fullName>
    </submittedName>
</protein>
<proteinExistence type="predicted"/>
<dbReference type="InterPro" id="IPR033704">
    <property type="entry name" value="dUTPase_trimeric"/>
</dbReference>
<dbReference type="Proteomes" id="UP000034705">
    <property type="component" value="Unassembled WGS sequence"/>
</dbReference>